<reference evidence="3" key="1">
    <citation type="submission" date="2014-05" db="EMBL/GenBank/DDBJ databases">
        <title>Complete Genome sequence of Neisseria elongata subsp. glycolytica.</title>
        <authorList>
            <person name="Veyrier F.J."/>
            <person name="Taha M.-K."/>
        </authorList>
    </citation>
    <scope>NUCLEOTIDE SEQUENCE [LARGE SCALE GENOMIC DNA]</scope>
    <source>
        <strain evidence="3">ATCC 29315</strain>
    </source>
</reference>
<feature type="transmembrane region" description="Helical" evidence="1">
    <location>
        <begin position="6"/>
        <end position="27"/>
    </location>
</feature>
<keyword evidence="1" id="KW-1133">Transmembrane helix</keyword>
<dbReference type="PATRIC" id="fig|546263.7.peg.1651"/>
<dbReference type="KEGG" id="nel:NELON_07705"/>
<evidence type="ECO:0000313" key="2">
    <source>
        <dbReference type="EMBL" id="AJE18787.1"/>
    </source>
</evidence>
<dbReference type="RefSeq" id="WP_040665779.1">
    <property type="nucleotide sequence ID" value="NZ_CP007726.1"/>
</dbReference>
<sequence>MSTNAIIMMMISLVVIWGGFVVSILRLPKEQKGQEE</sequence>
<dbReference type="Pfam" id="PF16951">
    <property type="entry name" value="MaAIMP_sms"/>
    <property type="match status" value="1"/>
</dbReference>
<dbReference type="Proteomes" id="UP000031392">
    <property type="component" value="Chromosome"/>
</dbReference>
<dbReference type="EMBL" id="CP007726">
    <property type="protein sequence ID" value="AJE18787.1"/>
    <property type="molecule type" value="Genomic_DNA"/>
</dbReference>
<proteinExistence type="predicted"/>
<keyword evidence="1" id="KW-0472">Membrane</keyword>
<dbReference type="GeneID" id="93351777"/>
<protein>
    <submittedName>
        <fullName evidence="2">Membrane protein</fullName>
    </submittedName>
</protein>
<dbReference type="NCBIfam" id="NF033493">
    <property type="entry name" value="MetS_like_NSS"/>
    <property type="match status" value="1"/>
</dbReference>
<dbReference type="HOGENOM" id="CLU_210189_1_2_4"/>
<organism evidence="2 3">
    <name type="scientific">Neisseria elongata subsp. glycolytica ATCC 29315</name>
    <dbReference type="NCBI Taxonomy" id="546263"/>
    <lineage>
        <taxon>Bacteria</taxon>
        <taxon>Pseudomonadati</taxon>
        <taxon>Pseudomonadota</taxon>
        <taxon>Betaproteobacteria</taxon>
        <taxon>Neisseriales</taxon>
        <taxon>Neisseriaceae</taxon>
        <taxon>Neisseria</taxon>
    </lineage>
</organism>
<reference evidence="2 3" key="2">
    <citation type="journal article" date="2015" name="PLoS Genet.">
        <title>Common Cell Shape Evolution of Two Nasopharyngeal Pathogens.</title>
        <authorList>
            <person name="Veyrier F.J."/>
            <person name="Biais N."/>
            <person name="Morales P."/>
            <person name="Belkacem N."/>
            <person name="Guilhen C."/>
            <person name="Ranjeva S."/>
            <person name="Sismeiro O."/>
            <person name="Pehau-Arnaudet G."/>
            <person name="Rocha E.P."/>
            <person name="Werts C."/>
            <person name="Taha M.K."/>
            <person name="Boneca I.G."/>
        </authorList>
    </citation>
    <scope>NUCLEOTIDE SEQUENCE [LARGE SCALE GENOMIC DNA]</scope>
    <source>
        <strain evidence="2 3">ATCC 29315</strain>
    </source>
</reference>
<dbReference type="AlphaFoldDB" id="A0A0B5CID9"/>
<evidence type="ECO:0000256" key="1">
    <source>
        <dbReference type="SAM" id="Phobius"/>
    </source>
</evidence>
<accession>A0A0B5CID9</accession>
<keyword evidence="1" id="KW-0812">Transmembrane</keyword>
<dbReference type="InterPro" id="IPR031596">
    <property type="entry name" value="MaAIMP_sms"/>
</dbReference>
<gene>
    <name evidence="2" type="ORF">NELON_07705</name>
</gene>
<evidence type="ECO:0000313" key="3">
    <source>
        <dbReference type="Proteomes" id="UP000031392"/>
    </source>
</evidence>
<keyword evidence="3" id="KW-1185">Reference proteome</keyword>
<name>A0A0B5CID9_NEIEG</name>